<sequence>MLPSSKNVQKQLVDDLVIQISVEEALLNFSQQQLNQQQKQLESTLQEYFCIESEHIRKMDILKRLKDQIHNRKQEILIKQASSQKLLIKKHQSQQALTLNKGKLNQLTEKLERARIENTKLDKIMTKQSEILKVSQLIQVHPDAIQQFIQVWQK</sequence>
<keyword evidence="4" id="KW-1185">Reference proteome</keyword>
<name>V6LSZ7_9EUKA</name>
<proteinExistence type="predicted"/>
<evidence type="ECO:0000313" key="3">
    <source>
        <dbReference type="EMBL" id="KAH0577783.1"/>
    </source>
</evidence>
<evidence type="ECO:0000313" key="2">
    <source>
        <dbReference type="EMBL" id="EST43919.1"/>
    </source>
</evidence>
<evidence type="ECO:0000313" key="4">
    <source>
        <dbReference type="Proteomes" id="UP000018208"/>
    </source>
</evidence>
<dbReference type="VEuPathDB" id="GiardiaDB:SS50377_21137"/>
<dbReference type="Proteomes" id="UP000018208">
    <property type="component" value="Unassembled WGS sequence"/>
</dbReference>
<accession>V6LSZ7</accession>
<reference evidence="3" key="2">
    <citation type="submission" date="2020-12" db="EMBL/GenBank/DDBJ databases">
        <title>New Spironucleus salmonicida genome in near-complete chromosomes.</title>
        <authorList>
            <person name="Xu F."/>
            <person name="Kurt Z."/>
            <person name="Jimenez-Gonzalez A."/>
            <person name="Astvaldsson A."/>
            <person name="Andersson J.O."/>
            <person name="Svard S.G."/>
        </authorList>
    </citation>
    <scope>NUCLEOTIDE SEQUENCE</scope>
    <source>
        <strain evidence="3">ATCC 50377</strain>
    </source>
</reference>
<organism evidence="2">
    <name type="scientific">Spironucleus salmonicida</name>
    <dbReference type="NCBI Taxonomy" id="348837"/>
    <lineage>
        <taxon>Eukaryota</taxon>
        <taxon>Metamonada</taxon>
        <taxon>Diplomonadida</taxon>
        <taxon>Hexamitidae</taxon>
        <taxon>Hexamitinae</taxon>
        <taxon>Spironucleus</taxon>
    </lineage>
</organism>
<evidence type="ECO:0008006" key="5">
    <source>
        <dbReference type="Google" id="ProtNLM"/>
    </source>
</evidence>
<gene>
    <name evidence="2" type="ORF">SS50377_16221</name>
    <name evidence="3" type="ORF">SS50377_21137</name>
</gene>
<dbReference type="EMBL" id="AUWU02000001">
    <property type="protein sequence ID" value="KAH0577783.1"/>
    <property type="molecule type" value="Genomic_DNA"/>
</dbReference>
<dbReference type="AlphaFoldDB" id="V6LSZ7"/>
<dbReference type="EMBL" id="KI546130">
    <property type="protein sequence ID" value="EST43919.1"/>
    <property type="molecule type" value="Genomic_DNA"/>
</dbReference>
<reference evidence="2 3" key="1">
    <citation type="journal article" date="2014" name="PLoS Genet.">
        <title>The Genome of Spironucleus salmonicida Highlights a Fish Pathogen Adapted to Fluctuating Environments.</title>
        <authorList>
            <person name="Xu F."/>
            <person name="Jerlstrom-Hultqvist J."/>
            <person name="Einarsson E."/>
            <person name="Astvaldsson A."/>
            <person name="Svard S.G."/>
            <person name="Andersson J.O."/>
        </authorList>
    </citation>
    <scope>NUCLEOTIDE SEQUENCE</scope>
    <source>
        <strain evidence="3">ATCC 50377</strain>
    </source>
</reference>
<feature type="coiled-coil region" evidence="1">
    <location>
        <begin position="97"/>
        <end position="124"/>
    </location>
</feature>
<evidence type="ECO:0000256" key="1">
    <source>
        <dbReference type="SAM" id="Coils"/>
    </source>
</evidence>
<keyword evidence="1" id="KW-0175">Coiled coil</keyword>
<protein>
    <recommendedName>
        <fullName evidence="5">DUF4201 domain-containing protein</fullName>
    </recommendedName>
</protein>